<name>A0ABV7D5Q9_9PROT</name>
<sequence length="155" mass="18458">MPFLRLKVGDEIDSYDVYSLFREPAEWMYSWYRFRNRHEISPEVQPDHWEYAGHLTWQQYLLDAMQPNPPKYASVGRQCDFVTGMDGTRKGLHLIRYEDLDAFLLNIQNKMGQELKLRRLNVSPEKTSELTDVDIRYCRSVLVQDYEIYDNIAAL</sequence>
<dbReference type="InterPro" id="IPR027417">
    <property type="entry name" value="P-loop_NTPase"/>
</dbReference>
<evidence type="ECO:0000313" key="1">
    <source>
        <dbReference type="EMBL" id="MFC3052487.1"/>
    </source>
</evidence>
<keyword evidence="2" id="KW-1185">Reference proteome</keyword>
<comment type="caution">
    <text evidence="1">The sequence shown here is derived from an EMBL/GenBank/DDBJ whole genome shotgun (WGS) entry which is preliminary data.</text>
</comment>
<evidence type="ECO:0000313" key="2">
    <source>
        <dbReference type="Proteomes" id="UP001595444"/>
    </source>
</evidence>
<reference evidence="2" key="1">
    <citation type="journal article" date="2019" name="Int. J. Syst. Evol. Microbiol.">
        <title>The Global Catalogue of Microorganisms (GCM) 10K type strain sequencing project: providing services to taxonomists for standard genome sequencing and annotation.</title>
        <authorList>
            <consortium name="The Broad Institute Genomics Platform"/>
            <consortium name="The Broad Institute Genome Sequencing Center for Infectious Disease"/>
            <person name="Wu L."/>
            <person name="Ma J."/>
        </authorList>
    </citation>
    <scope>NUCLEOTIDE SEQUENCE [LARGE SCALE GENOMIC DNA]</scope>
    <source>
        <strain evidence="2">KCTC 62164</strain>
    </source>
</reference>
<dbReference type="EMBL" id="JBHRSL010000010">
    <property type="protein sequence ID" value="MFC3052487.1"/>
    <property type="molecule type" value="Genomic_DNA"/>
</dbReference>
<dbReference type="SUPFAM" id="SSF52540">
    <property type="entry name" value="P-loop containing nucleoside triphosphate hydrolases"/>
    <property type="match status" value="1"/>
</dbReference>
<gene>
    <name evidence="1" type="ORF">ACFOKA_11295</name>
</gene>
<dbReference type="Proteomes" id="UP001595444">
    <property type="component" value="Unassembled WGS sequence"/>
</dbReference>
<evidence type="ECO:0008006" key="3">
    <source>
        <dbReference type="Google" id="ProtNLM"/>
    </source>
</evidence>
<organism evidence="1 2">
    <name type="scientific">Kordiimonas pumila</name>
    <dbReference type="NCBI Taxonomy" id="2161677"/>
    <lineage>
        <taxon>Bacteria</taxon>
        <taxon>Pseudomonadati</taxon>
        <taxon>Pseudomonadota</taxon>
        <taxon>Alphaproteobacteria</taxon>
        <taxon>Kordiimonadales</taxon>
        <taxon>Kordiimonadaceae</taxon>
        <taxon>Kordiimonas</taxon>
    </lineage>
</organism>
<protein>
    <recommendedName>
        <fullName evidence="3">Sulfotransferase family protein</fullName>
    </recommendedName>
</protein>
<proteinExistence type="predicted"/>
<dbReference type="RefSeq" id="WP_194213851.1">
    <property type="nucleotide sequence ID" value="NZ_CP061205.1"/>
</dbReference>
<accession>A0ABV7D5Q9</accession>